<keyword evidence="1" id="KW-0378">Hydrolase</keyword>
<organism evidence="2 3">
    <name type="scientific">Paenibacillus whitsoniae</name>
    <dbReference type="NCBI Taxonomy" id="2496558"/>
    <lineage>
        <taxon>Bacteria</taxon>
        <taxon>Bacillati</taxon>
        <taxon>Bacillota</taxon>
        <taxon>Bacilli</taxon>
        <taxon>Bacillales</taxon>
        <taxon>Paenibacillaceae</taxon>
        <taxon>Paenibacillus</taxon>
    </lineage>
</organism>
<accession>A0A3S0CAZ3</accession>
<keyword evidence="3" id="KW-1185">Reference proteome</keyword>
<sequence length="916" mass="104353">MQKQKEIVYIGVQEEASNRLLHGLTLLQSSLEACGYEVRRAGGEAWTASTYRNKEGHKIFVGNREESAFIRTLEEQEVLLYHSTPPGKEGFYLATLPGGLIAVSGGNDTGALYGAQELARQIRKKGRVPQLVAAGETPAFVLRGPVLGLQKTLIEPPRRTYEYPITPDRFPWFYDKSMWLQYLDMLLEQRSNVVYIWTGHPFASLVKLQDYPEALEVTEEEYRRNVEIFHWLTAEADKRGIWVVLNFYNIHIPLPFAEMHGLELHQPKPLPITADYTRKSIAEFVRSFPNVGIMLCLGEAMHGSLYGTEWFTETIIAGMKEGLSDLKVKELPPIILRAHAVKAEPIVEKALPLYPNLYTEAKYNGESLTTWTPRGGWVQTHNNLSSMQSVHIVNIHILANLEPFRYGAPAFIQKSMQAARHRQQANGLHVYPLFYWDWPYTADKVSPRLHQIDRDWIWYAAWARYAWNPDRDQETERSYWTEELASRFGSQEAGAELLEAYDAFGECAPRLLRRLGITEGNRQTLSLGMTMSQLTNPDRYSPYKALWEDHAPQGERLELYAEREATGEPHIGETPLDVVREAEMFADLAAKAIERARPHVTSSTEEFERIATDIEAIRYMVYFYGAKVRAAVQVLLFKHAARGNYLTQLEILEHGLPYLQESVNWYRQLTALTEKTYMYANSMLTAHRKIPFPDGEKYCHWKDCLPLYEEELENFKGRIHDLKEGRLPLAVESAEKIIPYRPAPFILHSTDAETYVFRKDSFLFTDGEIFAHSYAEELEGLTGIRFNREAAANRGVIVDIELEEPARVLIAYFQSSEAQWLQVPTLDENTHADDRGGLSPVLRNGIKPAFYPSANVHAFLYEPGRHSLNLGTGAFAIVGVISASQKLVERDVAPLSESASSLDWLYAEPQGLTKTK</sequence>
<evidence type="ECO:0000256" key="1">
    <source>
        <dbReference type="ARBA" id="ARBA00022801"/>
    </source>
</evidence>
<name>A0A3S0CAZ3_9BACL</name>
<dbReference type="OrthoDB" id="99887at2"/>
<evidence type="ECO:0008006" key="4">
    <source>
        <dbReference type="Google" id="ProtNLM"/>
    </source>
</evidence>
<dbReference type="AlphaFoldDB" id="A0A3S0CAZ3"/>
<comment type="caution">
    <text evidence="2">The sequence shown here is derived from an EMBL/GenBank/DDBJ whole genome shotgun (WGS) entry which is preliminary data.</text>
</comment>
<evidence type="ECO:0000313" key="2">
    <source>
        <dbReference type="EMBL" id="RTE09872.1"/>
    </source>
</evidence>
<gene>
    <name evidence="2" type="ORF">EJQ19_10080</name>
</gene>
<dbReference type="SUPFAM" id="SSF55545">
    <property type="entry name" value="beta-N-acetylhexosaminidase-like domain"/>
    <property type="match status" value="1"/>
</dbReference>
<protein>
    <recommendedName>
        <fullName evidence="4">Beta-hexosaminidase bacterial type N-terminal domain-containing protein</fullName>
    </recommendedName>
</protein>
<dbReference type="GO" id="GO:0016787">
    <property type="term" value="F:hydrolase activity"/>
    <property type="evidence" value="ECO:0007669"/>
    <property type="project" value="UniProtKB-KW"/>
</dbReference>
<reference evidence="2 3" key="1">
    <citation type="submission" date="2018-12" db="EMBL/GenBank/DDBJ databases">
        <title>Bacillus ochoae sp. nov., Paenibacillus whitsoniae sp. nov., Paenibacillus spiritus sp. nov. Isolated from the Mars Exploration Rover during spacecraft assembly.</title>
        <authorList>
            <person name="Seuylemezian A."/>
            <person name="Vaishampayan P."/>
        </authorList>
    </citation>
    <scope>NUCLEOTIDE SEQUENCE [LARGE SCALE GENOMIC DNA]</scope>
    <source>
        <strain evidence="2 3">MER 54</strain>
    </source>
</reference>
<evidence type="ECO:0000313" key="3">
    <source>
        <dbReference type="Proteomes" id="UP000276128"/>
    </source>
</evidence>
<dbReference type="GO" id="GO:0005975">
    <property type="term" value="P:carbohydrate metabolic process"/>
    <property type="evidence" value="ECO:0007669"/>
    <property type="project" value="UniProtKB-ARBA"/>
</dbReference>
<dbReference type="EMBL" id="RXHU01000025">
    <property type="protein sequence ID" value="RTE09872.1"/>
    <property type="molecule type" value="Genomic_DNA"/>
</dbReference>
<dbReference type="RefSeq" id="WP_126141086.1">
    <property type="nucleotide sequence ID" value="NZ_RXHU01000025.1"/>
</dbReference>
<dbReference type="Gene3D" id="3.30.379.10">
    <property type="entry name" value="Chitobiase/beta-hexosaminidase domain 2-like"/>
    <property type="match status" value="1"/>
</dbReference>
<dbReference type="Proteomes" id="UP000276128">
    <property type="component" value="Unassembled WGS sequence"/>
</dbReference>
<dbReference type="InterPro" id="IPR029018">
    <property type="entry name" value="Hex-like_dom2"/>
</dbReference>
<proteinExistence type="predicted"/>